<dbReference type="PROSITE" id="PS51257">
    <property type="entry name" value="PROKAR_LIPOPROTEIN"/>
    <property type="match status" value="1"/>
</dbReference>
<evidence type="ECO:0000313" key="2">
    <source>
        <dbReference type="Proteomes" id="UP000250169"/>
    </source>
</evidence>
<accession>A0A2X2T3Z4</accession>
<evidence type="ECO:0008006" key="3">
    <source>
        <dbReference type="Google" id="ProtNLM"/>
    </source>
</evidence>
<reference evidence="1 2" key="1">
    <citation type="submission" date="2018-06" db="EMBL/GenBank/DDBJ databases">
        <authorList>
            <consortium name="Pathogen Informatics"/>
            <person name="Doyle S."/>
        </authorList>
    </citation>
    <scope>NUCLEOTIDE SEQUENCE [LARGE SCALE GENOMIC DNA]</scope>
    <source>
        <strain evidence="1 2">NCTC11545</strain>
    </source>
</reference>
<dbReference type="EMBL" id="UAVS01000010">
    <property type="protein sequence ID" value="SQA95253.1"/>
    <property type="molecule type" value="Genomic_DNA"/>
</dbReference>
<gene>
    <name evidence="1" type="ORF">NCTC11545_02472</name>
</gene>
<dbReference type="RefSeq" id="WP_009421149.1">
    <property type="nucleotide sequence ID" value="NZ_UAVS01000010.1"/>
</dbReference>
<protein>
    <recommendedName>
        <fullName evidence="3">Lipoprotein</fullName>
    </recommendedName>
</protein>
<evidence type="ECO:0000313" key="1">
    <source>
        <dbReference type="EMBL" id="SQA95253.1"/>
    </source>
</evidence>
<organism evidence="1 2">
    <name type="scientific">Capnocytophaga ochracea</name>
    <dbReference type="NCBI Taxonomy" id="1018"/>
    <lineage>
        <taxon>Bacteria</taxon>
        <taxon>Pseudomonadati</taxon>
        <taxon>Bacteroidota</taxon>
        <taxon>Flavobacteriia</taxon>
        <taxon>Flavobacteriales</taxon>
        <taxon>Flavobacteriaceae</taxon>
        <taxon>Capnocytophaga</taxon>
    </lineage>
</organism>
<name>A0A2X2T3Z4_CAPOC</name>
<dbReference type="Proteomes" id="UP000250169">
    <property type="component" value="Unassembled WGS sequence"/>
</dbReference>
<proteinExistence type="predicted"/>
<dbReference type="AlphaFoldDB" id="A0A2X2T3Z4"/>
<sequence>MKNFLFYLAIGLALASCSKDKDCNCDNNGNGNNGNGTATPTVKTNQIILGFDKDLKKFNIPRHIPINYNVQNFQSDYSCPILLIASTLEESNKQLDAFYKKFMIVNSDLATITHYDVGQFIPKEDRESYIRRPYKFYSCTGKEGETFDGIHFGLMEKERTVVFYDSDDRLRMENYTEDKGGELQYTATSFYVFPTDEAYKEYVNILKSIYVDELEKIYFLDPKERLPLVLVGRVAEAPSFIPKRIEIKNSGNTVPNPTSFSFYNSKYDIPYLNGHYRNHLIGKYRFELYDKRFMNGAGMYTKELFIIEKRNYGEPFDEYYLALGGKRGYYALLSYQNVKLMPKEKAIVFYDGEPLNSVFLLFSDIEPYNDFVAILKEVINNKEAQDYVFIKD</sequence>